<reference evidence="2" key="2">
    <citation type="journal article" date="2020" name="Nat. Commun.">
        <title>Large-scale genome sequencing of mycorrhizal fungi provides insights into the early evolution of symbiotic traits.</title>
        <authorList>
            <person name="Miyauchi S."/>
            <person name="Kiss E."/>
            <person name="Kuo A."/>
            <person name="Drula E."/>
            <person name="Kohler A."/>
            <person name="Sanchez-Garcia M."/>
            <person name="Morin E."/>
            <person name="Andreopoulos B."/>
            <person name="Barry K.W."/>
            <person name="Bonito G."/>
            <person name="Buee M."/>
            <person name="Carver A."/>
            <person name="Chen C."/>
            <person name="Cichocki N."/>
            <person name="Clum A."/>
            <person name="Culley D."/>
            <person name="Crous P.W."/>
            <person name="Fauchery L."/>
            <person name="Girlanda M."/>
            <person name="Hayes R.D."/>
            <person name="Keri Z."/>
            <person name="LaButti K."/>
            <person name="Lipzen A."/>
            <person name="Lombard V."/>
            <person name="Magnuson J."/>
            <person name="Maillard F."/>
            <person name="Murat C."/>
            <person name="Nolan M."/>
            <person name="Ohm R.A."/>
            <person name="Pangilinan J."/>
            <person name="Pereira M.F."/>
            <person name="Perotto S."/>
            <person name="Peter M."/>
            <person name="Pfister S."/>
            <person name="Riley R."/>
            <person name="Sitrit Y."/>
            <person name="Stielow J.B."/>
            <person name="Szollosi G."/>
            <person name="Zifcakova L."/>
            <person name="Stursova M."/>
            <person name="Spatafora J.W."/>
            <person name="Tedersoo L."/>
            <person name="Vaario L.M."/>
            <person name="Yamada A."/>
            <person name="Yan M."/>
            <person name="Wang P."/>
            <person name="Xu J."/>
            <person name="Bruns T."/>
            <person name="Baldrian P."/>
            <person name="Vilgalys R."/>
            <person name="Dunand C."/>
            <person name="Henrissat B."/>
            <person name="Grigoriev I.V."/>
            <person name="Hibbett D."/>
            <person name="Nagy L.G."/>
            <person name="Martin F.M."/>
        </authorList>
    </citation>
    <scope>NUCLEOTIDE SEQUENCE</scope>
    <source>
        <strain evidence="2">Prilba</strain>
    </source>
</reference>
<keyword evidence="3" id="KW-1185">Reference proteome</keyword>
<gene>
    <name evidence="2" type="ORF">DFH94DRAFT_820232</name>
</gene>
<proteinExistence type="predicted"/>
<dbReference type="Proteomes" id="UP000759537">
    <property type="component" value="Unassembled WGS sequence"/>
</dbReference>
<dbReference type="AlphaFoldDB" id="A0A9P5N1I5"/>
<dbReference type="InterPro" id="IPR031350">
    <property type="entry name" value="Goodbye_dom"/>
</dbReference>
<accession>A0A9P5N1I5</accession>
<reference evidence="2" key="1">
    <citation type="submission" date="2019-10" db="EMBL/GenBank/DDBJ databases">
        <authorList>
            <consortium name="DOE Joint Genome Institute"/>
            <person name="Kuo A."/>
            <person name="Miyauchi S."/>
            <person name="Kiss E."/>
            <person name="Drula E."/>
            <person name="Kohler A."/>
            <person name="Sanchez-Garcia M."/>
            <person name="Andreopoulos B."/>
            <person name="Barry K.W."/>
            <person name="Bonito G."/>
            <person name="Buee M."/>
            <person name="Carver A."/>
            <person name="Chen C."/>
            <person name="Cichocki N."/>
            <person name="Clum A."/>
            <person name="Culley D."/>
            <person name="Crous P.W."/>
            <person name="Fauchery L."/>
            <person name="Girlanda M."/>
            <person name="Hayes R."/>
            <person name="Keri Z."/>
            <person name="LaButti K."/>
            <person name="Lipzen A."/>
            <person name="Lombard V."/>
            <person name="Magnuson J."/>
            <person name="Maillard F."/>
            <person name="Morin E."/>
            <person name="Murat C."/>
            <person name="Nolan M."/>
            <person name="Ohm R."/>
            <person name="Pangilinan J."/>
            <person name="Pereira M."/>
            <person name="Perotto S."/>
            <person name="Peter M."/>
            <person name="Riley R."/>
            <person name="Sitrit Y."/>
            <person name="Stielow B."/>
            <person name="Szollosi G."/>
            <person name="Zifcakova L."/>
            <person name="Stursova M."/>
            <person name="Spatafora J.W."/>
            <person name="Tedersoo L."/>
            <person name="Vaario L.-M."/>
            <person name="Yamada A."/>
            <person name="Yan M."/>
            <person name="Wang P."/>
            <person name="Xu J."/>
            <person name="Bruns T."/>
            <person name="Baldrian P."/>
            <person name="Vilgalys R."/>
            <person name="Henrissat B."/>
            <person name="Grigoriev I.V."/>
            <person name="Hibbett D."/>
            <person name="Nagy L.G."/>
            <person name="Martin F.M."/>
        </authorList>
    </citation>
    <scope>NUCLEOTIDE SEQUENCE</scope>
    <source>
        <strain evidence="2">Prilba</strain>
    </source>
</reference>
<dbReference type="EMBL" id="WHVB01000004">
    <property type="protein sequence ID" value="KAF8483912.1"/>
    <property type="molecule type" value="Genomic_DNA"/>
</dbReference>
<name>A0A9P5N1I5_9AGAM</name>
<evidence type="ECO:0000259" key="1">
    <source>
        <dbReference type="Pfam" id="PF17109"/>
    </source>
</evidence>
<dbReference type="OrthoDB" id="448455at2759"/>
<sequence length="165" mass="18016">MGDQSASSHLQVLFEAALQNYEEQTGVVLAKHPLADRIQNCDSVESVSAVLHEQIQAFNEFREKHKVLNPLKKVVSVLCKLSATGVGISAWYHLPPVTAIYTGFAVLLSAVKGTIGSYDALADLLESIDHVLNRLDIYTKIPPTVAMTEMVIVFNLSRYSSSSIA</sequence>
<organism evidence="2 3">
    <name type="scientific">Russula ochroleuca</name>
    <dbReference type="NCBI Taxonomy" id="152965"/>
    <lineage>
        <taxon>Eukaryota</taxon>
        <taxon>Fungi</taxon>
        <taxon>Dikarya</taxon>
        <taxon>Basidiomycota</taxon>
        <taxon>Agaricomycotina</taxon>
        <taxon>Agaricomycetes</taxon>
        <taxon>Russulales</taxon>
        <taxon>Russulaceae</taxon>
        <taxon>Russula</taxon>
    </lineage>
</organism>
<protein>
    <recommendedName>
        <fullName evidence="1">Fungal STAND N-terminal Goodbye domain-containing protein</fullName>
    </recommendedName>
</protein>
<comment type="caution">
    <text evidence="2">The sequence shown here is derived from an EMBL/GenBank/DDBJ whole genome shotgun (WGS) entry which is preliminary data.</text>
</comment>
<dbReference type="Pfam" id="PF17109">
    <property type="entry name" value="Goodbye"/>
    <property type="match status" value="1"/>
</dbReference>
<evidence type="ECO:0000313" key="2">
    <source>
        <dbReference type="EMBL" id="KAF8483912.1"/>
    </source>
</evidence>
<feature type="domain" description="Fungal STAND N-terminal Goodbye" evidence="1">
    <location>
        <begin position="14"/>
        <end position="138"/>
    </location>
</feature>
<evidence type="ECO:0000313" key="3">
    <source>
        <dbReference type="Proteomes" id="UP000759537"/>
    </source>
</evidence>